<organism evidence="1 2">
    <name type="scientific">Snodgrassella alvi</name>
    <dbReference type="NCBI Taxonomy" id="1196083"/>
    <lineage>
        <taxon>Bacteria</taxon>
        <taxon>Pseudomonadati</taxon>
        <taxon>Pseudomonadota</taxon>
        <taxon>Betaproteobacteria</taxon>
        <taxon>Neisseriales</taxon>
        <taxon>Neisseriaceae</taxon>
        <taxon>Snodgrassella</taxon>
    </lineage>
</organism>
<evidence type="ECO:0000313" key="2">
    <source>
        <dbReference type="Proteomes" id="UP000231094"/>
    </source>
</evidence>
<reference evidence="1 2" key="1">
    <citation type="journal article" date="2017" name="MBio">
        <title>Type VI secretion-mediated competition in the bee gut microbiome.</title>
        <authorList>
            <person name="Steele M.I."/>
            <person name="Kwong W.K."/>
            <person name="Powell J.E."/>
            <person name="Whiteley M."/>
            <person name="Moran N.A."/>
        </authorList>
    </citation>
    <scope>NUCLEOTIDE SEQUENCE [LARGE SCALE GENOMIC DNA]</scope>
    <source>
        <strain evidence="1 2">PEB0171</strain>
    </source>
</reference>
<dbReference type="InterPro" id="IPR005883">
    <property type="entry name" value="PilM"/>
</dbReference>
<comment type="caution">
    <text evidence="1">The sequence shown here is derived from an EMBL/GenBank/DDBJ whole genome shotgun (WGS) entry which is preliminary data.</text>
</comment>
<dbReference type="PANTHER" id="PTHR32432">
    <property type="entry name" value="CELL DIVISION PROTEIN FTSA-RELATED"/>
    <property type="match status" value="1"/>
</dbReference>
<accession>A0A2N9Y5T7</accession>
<evidence type="ECO:0008006" key="3">
    <source>
        <dbReference type="Google" id="ProtNLM"/>
    </source>
</evidence>
<proteinExistence type="predicted"/>
<dbReference type="PANTHER" id="PTHR32432:SF3">
    <property type="entry name" value="ETHANOLAMINE UTILIZATION PROTEIN EUTJ"/>
    <property type="match status" value="1"/>
</dbReference>
<dbReference type="Gene3D" id="3.30.420.40">
    <property type="match status" value="2"/>
</dbReference>
<dbReference type="NCBIfam" id="TIGR01175">
    <property type="entry name" value="pilM"/>
    <property type="match status" value="1"/>
</dbReference>
<dbReference type="AlphaFoldDB" id="A0A2N9Y5T7"/>
<name>A0A2N9Y5T7_9NEIS</name>
<sequence length="362" mass="41288">MKLNNFKINSKNKKVATTSSRQCLGISITDKSINMVLLNARSLNQFRLEKYVVVPLPKNIFGNGNIEDHEELVAYLQQAKQNLQSSCRNITVAISQKQASVQFLDRDPDTEYTEEEQIMAELGQYDSLDDVSYDYQSVDTDDHGSENLLLVNSKRDDVNTLLDVYTEAGIVPTQMDIDLLAIMNSAITWINIRQPELTNKCVAVFNINYSETQAIIMRHGKLLYKQEISLGYDHLMQSLRRNYQLTEEEAWDMLYNPSKPENYTESVAIPFQQQFIQEIQRVLQFYFTSASQENEIEEILIFGYGTNATNGFTDSINQQTRIPAQQINPILLAQPSDRIEKAKLQQDSSLLTVAFGLAIRGL</sequence>
<evidence type="ECO:0000313" key="1">
    <source>
        <dbReference type="EMBL" id="PIT63962.1"/>
    </source>
</evidence>
<dbReference type="Gene3D" id="3.30.1490.300">
    <property type="match status" value="1"/>
</dbReference>
<dbReference type="InterPro" id="IPR050696">
    <property type="entry name" value="FtsA/MreB"/>
</dbReference>
<dbReference type="EMBL" id="MEIV01000022">
    <property type="protein sequence ID" value="PIT63962.1"/>
    <property type="molecule type" value="Genomic_DNA"/>
</dbReference>
<dbReference type="Pfam" id="PF11104">
    <property type="entry name" value="PilM_2"/>
    <property type="match status" value="1"/>
</dbReference>
<dbReference type="Proteomes" id="UP000231094">
    <property type="component" value="Unassembled WGS sequence"/>
</dbReference>
<gene>
    <name evidence="1" type="ORF">BHC47_03045</name>
</gene>
<dbReference type="PIRSF" id="PIRSF019169">
    <property type="entry name" value="PilM"/>
    <property type="match status" value="1"/>
</dbReference>
<protein>
    <recommendedName>
        <fullName evidence="3">Pilus assembly protein PilM</fullName>
    </recommendedName>
</protein>